<proteinExistence type="predicted"/>
<gene>
    <name evidence="1" type="ORF">COCNU_13G006830</name>
</gene>
<comment type="caution">
    <text evidence="1">The sequence shown here is derived from an EMBL/GenBank/DDBJ whole genome shotgun (WGS) entry which is preliminary data.</text>
</comment>
<accession>A0A8K0IU24</accession>
<sequence>MSTTGFDGLISKWWKLALVFEDAATNIVRKLSFLRAKLKVGNKTHNGNIIQKKNEVRKKASMAGLL</sequence>
<protein>
    <submittedName>
        <fullName evidence="1">Uncharacterized protein</fullName>
    </submittedName>
</protein>
<reference evidence="1" key="1">
    <citation type="journal article" date="2017" name="Gigascience">
        <title>The genome draft of coconut (Cocos nucifera).</title>
        <authorList>
            <person name="Xiao Y."/>
            <person name="Xu P."/>
            <person name="Fan H."/>
            <person name="Baudouin L."/>
            <person name="Xia W."/>
            <person name="Bocs S."/>
            <person name="Xu J."/>
            <person name="Li Q."/>
            <person name="Guo A."/>
            <person name="Zhou L."/>
            <person name="Li J."/>
            <person name="Wu Y."/>
            <person name="Ma Z."/>
            <person name="Armero A."/>
            <person name="Issali A.E."/>
            <person name="Liu N."/>
            <person name="Peng M."/>
            <person name="Yang Y."/>
        </authorList>
    </citation>
    <scope>NUCLEOTIDE SEQUENCE</scope>
    <source>
        <tissue evidence="1">Spear leaf of Hainan Tall coconut</tissue>
    </source>
</reference>
<evidence type="ECO:0000313" key="2">
    <source>
        <dbReference type="Proteomes" id="UP000797356"/>
    </source>
</evidence>
<dbReference type="AlphaFoldDB" id="A0A8K0IU24"/>
<organism evidence="1 2">
    <name type="scientific">Cocos nucifera</name>
    <name type="common">Coconut palm</name>
    <dbReference type="NCBI Taxonomy" id="13894"/>
    <lineage>
        <taxon>Eukaryota</taxon>
        <taxon>Viridiplantae</taxon>
        <taxon>Streptophyta</taxon>
        <taxon>Embryophyta</taxon>
        <taxon>Tracheophyta</taxon>
        <taxon>Spermatophyta</taxon>
        <taxon>Magnoliopsida</taxon>
        <taxon>Liliopsida</taxon>
        <taxon>Arecaceae</taxon>
        <taxon>Arecoideae</taxon>
        <taxon>Cocoseae</taxon>
        <taxon>Attaleinae</taxon>
        <taxon>Cocos</taxon>
    </lineage>
</organism>
<name>A0A8K0IU24_COCNU</name>
<reference evidence="1" key="2">
    <citation type="submission" date="2019-07" db="EMBL/GenBank/DDBJ databases">
        <authorList>
            <person name="Yang Y."/>
            <person name="Bocs S."/>
            <person name="Baudouin L."/>
        </authorList>
    </citation>
    <scope>NUCLEOTIDE SEQUENCE</scope>
    <source>
        <tissue evidence="1">Spear leaf of Hainan Tall coconut</tissue>
    </source>
</reference>
<evidence type="ECO:0000313" key="1">
    <source>
        <dbReference type="EMBL" id="KAG1366893.1"/>
    </source>
</evidence>
<dbReference type="EMBL" id="CM017884">
    <property type="protein sequence ID" value="KAG1366893.1"/>
    <property type="molecule type" value="Genomic_DNA"/>
</dbReference>
<dbReference type="Proteomes" id="UP000797356">
    <property type="component" value="Chromosome 13"/>
</dbReference>
<keyword evidence="2" id="KW-1185">Reference proteome</keyword>